<dbReference type="InterPro" id="IPR019499">
    <property type="entry name" value="Val-tRNA_synth_tRNA-bd"/>
</dbReference>
<dbReference type="Gene3D" id="3.40.50.620">
    <property type="entry name" value="HUPs"/>
    <property type="match status" value="1"/>
</dbReference>
<dbReference type="EMBL" id="UINC01000167">
    <property type="protein sequence ID" value="SUZ50391.1"/>
    <property type="molecule type" value="Genomic_DNA"/>
</dbReference>
<feature type="coiled-coil region" evidence="9">
    <location>
        <begin position="528"/>
        <end position="555"/>
    </location>
</feature>
<sequence length="598" mass="69975">MDGLKLLEKIEPYKTKIPRGDRSNSILEPLLTYQWFLDVKKMSKVAIKAVKNGETQFVPKNWENTYFAWMNDIQDWCISRQIWWGHRIPAWLDDEGNIFVAENIKKVREKYNLDPKKKINQEEDVLDTWFSSALWTFSTLGWPSKDNLLKKYHPTDVLVTGFDIIFFWVARMIMMTTHFISEVPFKKIFIHGLVNDSEGQKMSKSKGNIIDPLDIIDGISTKALIKKRTEGLLQPKMKEKIEKQTIKEFPEGIQSHGTDALRLTYCSLASGSRDVNFDMKRVEGYRNFCNKLWNAARFIKLQLADNDGPGGKESKDSPDLWIKEKLNETSQKVNSYFEEFRFDLVTLTIYDFIWNEFCDWYIEICKIRLSSKAYGVKEKRAILQSLISTLEKSLRLAHPIMPFITEELWQQFKSEHKNKSLSIMISEYPADKTKRASKEYKDIEWVKEIISGIRNIRGEMRIKPSVKISALLQQGDNNDKRRSKDFEYLISELSGLGSLEWHNQKEELPASAINFHKKLKVLIPLEGLIKAEEEKNRIEKNILKLTRESESISKQLKNKKFINNAPKELVSNQKKRFQEISQELNLQDIQIQEIQKLL</sequence>
<proteinExistence type="predicted"/>
<evidence type="ECO:0000256" key="9">
    <source>
        <dbReference type="SAM" id="Coils"/>
    </source>
</evidence>
<dbReference type="SUPFAM" id="SSF46589">
    <property type="entry name" value="tRNA-binding arm"/>
    <property type="match status" value="1"/>
</dbReference>
<feature type="domain" description="Aminoacyl-tRNA synthetase class Ia" evidence="10">
    <location>
        <begin position="28"/>
        <end position="278"/>
    </location>
</feature>
<dbReference type="InterPro" id="IPR009080">
    <property type="entry name" value="tRNAsynth_Ia_anticodon-bd"/>
</dbReference>
<evidence type="ECO:0000256" key="2">
    <source>
        <dbReference type="ARBA" id="ARBA00022598"/>
    </source>
</evidence>
<dbReference type="GO" id="GO:0005524">
    <property type="term" value="F:ATP binding"/>
    <property type="evidence" value="ECO:0007669"/>
    <property type="project" value="UniProtKB-KW"/>
</dbReference>
<dbReference type="InterPro" id="IPR014729">
    <property type="entry name" value="Rossmann-like_a/b/a_fold"/>
</dbReference>
<feature type="domain" description="Methionyl/Valyl/Leucyl/Isoleucyl-tRNA synthetase anticodon-binding" evidence="11">
    <location>
        <begin position="319"/>
        <end position="469"/>
    </location>
</feature>
<dbReference type="InterPro" id="IPR037118">
    <property type="entry name" value="Val-tRNA_synth_C_sf"/>
</dbReference>
<dbReference type="Pfam" id="PF00133">
    <property type="entry name" value="tRNA-synt_1"/>
    <property type="match status" value="1"/>
</dbReference>
<keyword evidence="4" id="KW-0067">ATP-binding</keyword>
<reference evidence="13" key="1">
    <citation type="submission" date="2018-05" db="EMBL/GenBank/DDBJ databases">
        <authorList>
            <person name="Lanie J.A."/>
            <person name="Ng W.-L."/>
            <person name="Kazmierczak K.M."/>
            <person name="Andrzejewski T.M."/>
            <person name="Davidsen T.M."/>
            <person name="Wayne K.J."/>
            <person name="Tettelin H."/>
            <person name="Glass J.I."/>
            <person name="Rusch D."/>
            <person name="Podicherti R."/>
            <person name="Tsui H.-C.T."/>
            <person name="Winkler M.E."/>
        </authorList>
    </citation>
    <scope>NUCLEOTIDE SEQUENCE</scope>
</reference>
<protein>
    <recommendedName>
        <fullName evidence="1">valine--tRNA ligase</fullName>
        <ecNumber evidence="1">6.1.1.9</ecNumber>
    </recommendedName>
    <alternativeName>
        <fullName evidence="7">Valyl-tRNA synthetase</fullName>
    </alternativeName>
</protein>
<dbReference type="CDD" id="cd07962">
    <property type="entry name" value="Anticodon_Ia_Val"/>
    <property type="match status" value="1"/>
</dbReference>
<keyword evidence="9" id="KW-0175">Coiled coil</keyword>
<evidence type="ECO:0000256" key="1">
    <source>
        <dbReference type="ARBA" id="ARBA00013169"/>
    </source>
</evidence>
<comment type="catalytic activity">
    <reaction evidence="8">
        <text>tRNA(Val) + L-valine + ATP = L-valyl-tRNA(Val) + AMP + diphosphate</text>
        <dbReference type="Rhea" id="RHEA:10704"/>
        <dbReference type="Rhea" id="RHEA-COMP:9672"/>
        <dbReference type="Rhea" id="RHEA-COMP:9708"/>
        <dbReference type="ChEBI" id="CHEBI:30616"/>
        <dbReference type="ChEBI" id="CHEBI:33019"/>
        <dbReference type="ChEBI" id="CHEBI:57762"/>
        <dbReference type="ChEBI" id="CHEBI:78442"/>
        <dbReference type="ChEBI" id="CHEBI:78537"/>
        <dbReference type="ChEBI" id="CHEBI:456215"/>
        <dbReference type="EC" id="6.1.1.9"/>
    </reaction>
</comment>
<dbReference type="SUPFAM" id="SSF52374">
    <property type="entry name" value="Nucleotidylyl transferase"/>
    <property type="match status" value="1"/>
</dbReference>
<evidence type="ECO:0000313" key="13">
    <source>
        <dbReference type="EMBL" id="SUZ50391.1"/>
    </source>
</evidence>
<keyword evidence="5" id="KW-0648">Protein biosynthesis</keyword>
<dbReference type="InterPro" id="IPR033705">
    <property type="entry name" value="Anticodon_Ia_Val"/>
</dbReference>
<evidence type="ECO:0000256" key="3">
    <source>
        <dbReference type="ARBA" id="ARBA00022741"/>
    </source>
</evidence>
<evidence type="ECO:0000259" key="10">
    <source>
        <dbReference type="Pfam" id="PF00133"/>
    </source>
</evidence>
<dbReference type="EC" id="6.1.1.9" evidence="1"/>
<keyword evidence="3" id="KW-0547">Nucleotide-binding</keyword>
<dbReference type="InterPro" id="IPR013155">
    <property type="entry name" value="M/V/L/I-tRNA-synth_anticd-bd"/>
</dbReference>
<dbReference type="Pfam" id="PF10458">
    <property type="entry name" value="Val_tRNA-synt_C"/>
    <property type="match status" value="1"/>
</dbReference>
<dbReference type="InterPro" id="IPR002303">
    <property type="entry name" value="Valyl-tRNA_ligase"/>
</dbReference>
<dbReference type="AlphaFoldDB" id="A0A381N6Z7"/>
<dbReference type="Pfam" id="PF08264">
    <property type="entry name" value="Anticodon_1"/>
    <property type="match status" value="1"/>
</dbReference>
<gene>
    <name evidence="13" type="ORF">METZ01_LOCUS3245</name>
</gene>
<dbReference type="PANTHER" id="PTHR11946">
    <property type="entry name" value="VALYL-TRNA SYNTHETASES"/>
    <property type="match status" value="1"/>
</dbReference>
<dbReference type="GO" id="GO:0005829">
    <property type="term" value="C:cytosol"/>
    <property type="evidence" value="ECO:0007669"/>
    <property type="project" value="TreeGrafter"/>
</dbReference>
<dbReference type="PANTHER" id="PTHR11946:SF93">
    <property type="entry name" value="VALINE--TRNA LIGASE, CHLOROPLASTIC_MITOCHONDRIAL 2"/>
    <property type="match status" value="1"/>
</dbReference>
<name>A0A381N6Z7_9ZZZZ</name>
<evidence type="ECO:0000256" key="7">
    <source>
        <dbReference type="ARBA" id="ARBA00029936"/>
    </source>
</evidence>
<dbReference type="SUPFAM" id="SSF47323">
    <property type="entry name" value="Anticodon-binding domain of a subclass of class I aminoacyl-tRNA synthetases"/>
    <property type="match status" value="1"/>
</dbReference>
<dbReference type="Gene3D" id="1.10.287.380">
    <property type="entry name" value="Valyl-tRNA synthetase, C-terminal domain"/>
    <property type="match status" value="1"/>
</dbReference>
<dbReference type="PRINTS" id="PR00986">
    <property type="entry name" value="TRNASYNTHVAL"/>
</dbReference>
<evidence type="ECO:0000256" key="6">
    <source>
        <dbReference type="ARBA" id="ARBA00023146"/>
    </source>
</evidence>
<keyword evidence="2" id="KW-0436">Ligase</keyword>
<keyword evidence="6" id="KW-0030">Aminoacyl-tRNA synthetase</keyword>
<organism evidence="13">
    <name type="scientific">marine metagenome</name>
    <dbReference type="NCBI Taxonomy" id="408172"/>
    <lineage>
        <taxon>unclassified sequences</taxon>
        <taxon>metagenomes</taxon>
        <taxon>ecological metagenomes</taxon>
    </lineage>
</organism>
<evidence type="ECO:0000256" key="4">
    <source>
        <dbReference type="ARBA" id="ARBA00022840"/>
    </source>
</evidence>
<dbReference type="InterPro" id="IPR010978">
    <property type="entry name" value="tRNA-bd_arm"/>
</dbReference>
<evidence type="ECO:0000256" key="5">
    <source>
        <dbReference type="ARBA" id="ARBA00022917"/>
    </source>
</evidence>
<dbReference type="GO" id="GO:0004832">
    <property type="term" value="F:valine-tRNA ligase activity"/>
    <property type="evidence" value="ECO:0007669"/>
    <property type="project" value="UniProtKB-EC"/>
</dbReference>
<evidence type="ECO:0000259" key="11">
    <source>
        <dbReference type="Pfam" id="PF08264"/>
    </source>
</evidence>
<evidence type="ECO:0000259" key="12">
    <source>
        <dbReference type="Pfam" id="PF10458"/>
    </source>
</evidence>
<dbReference type="InterPro" id="IPR002300">
    <property type="entry name" value="aa-tRNA-synth_Ia"/>
</dbReference>
<feature type="domain" description="Valyl-tRNA synthetase tRNA-binding arm" evidence="12">
    <location>
        <begin position="532"/>
        <end position="585"/>
    </location>
</feature>
<dbReference type="Gene3D" id="1.10.730.10">
    <property type="entry name" value="Isoleucyl-tRNA Synthetase, Domain 1"/>
    <property type="match status" value="1"/>
</dbReference>
<dbReference type="GO" id="GO:0006438">
    <property type="term" value="P:valyl-tRNA aminoacylation"/>
    <property type="evidence" value="ECO:0007669"/>
    <property type="project" value="InterPro"/>
</dbReference>
<evidence type="ECO:0000256" key="8">
    <source>
        <dbReference type="ARBA" id="ARBA00047552"/>
    </source>
</evidence>
<accession>A0A381N6Z7</accession>